<dbReference type="AlphaFoldDB" id="G5KIB7"/>
<proteinExistence type="predicted"/>
<sequence>MVFTSYQRYMALKAIFNSPISQKSLDLLQSGQMIDPRVGSSLFNAIWENEKHNLSPIQLIKLVLTIVQMPSELSGELSETRSLLANFHPDLAPDHSFWLDFSEQVNLAFPGKALSEKSPFTKKVHQFRYLISSQQAEYIRSHYGNDKTDAQALAYYLSGKTSGHFWRKRSDYSLKDSARLHNKLLKRGEAFLFPEEIVSFNIKVLLHFHSEFIISSTGDFLNEIDGQKSNIMGIVNGASFNYGTPGKRHWDLDVDPVRPLDPTFRNKVTKGYYSPKNIESKWFQKPQGYELSYFNKRGVYSYQDKSAEKQVSLEMRKFRKMIRKLS</sequence>
<dbReference type="RefSeq" id="WP_006740273.1">
    <property type="nucleotide sequence ID" value="NZ_AEUZ02000001.1"/>
</dbReference>
<dbReference type="EMBL" id="AEUZ02000001">
    <property type="protein sequence ID" value="EHJ57570.1"/>
    <property type="molecule type" value="Genomic_DNA"/>
</dbReference>
<comment type="caution">
    <text evidence="1">The sequence shown here is derived from an EMBL/GenBank/DDBJ whole genome shotgun (WGS) entry which is preliminary data.</text>
</comment>
<accession>G5KIB7</accession>
<protein>
    <recommendedName>
        <fullName evidence="3">DUF3114 domain-containing protein</fullName>
    </recommendedName>
</protein>
<reference evidence="1 2" key="1">
    <citation type="journal article" date="2014" name="Int. J. Syst. Evol. Microbiol.">
        <title>Phylogenomics and the dynamic genome evolution of the genus Streptococcus.</title>
        <authorList>
            <consortium name="The Broad Institute Genome Sequencing Platform"/>
            <person name="Richards V.P."/>
            <person name="Palmer S.R."/>
            <person name="Pavinski Bitar P.D."/>
            <person name="Qin X."/>
            <person name="Weinstock G.M."/>
            <person name="Highlander S.K."/>
            <person name="Town C.D."/>
            <person name="Burne R.A."/>
            <person name="Stanhope M.J."/>
        </authorList>
    </citation>
    <scope>NUCLEOTIDE SEQUENCE [LARGE SCALE GENOMIC DNA]</scope>
    <source>
        <strain evidence="1 2">2285-97</strain>
    </source>
</reference>
<dbReference type="Proteomes" id="UP000005388">
    <property type="component" value="Unassembled WGS sequence"/>
</dbReference>
<dbReference type="InterPro" id="IPR021462">
    <property type="entry name" value="DUF3114"/>
</dbReference>
<gene>
    <name evidence="1" type="ORF">STRUR_1628</name>
</gene>
<evidence type="ECO:0008006" key="3">
    <source>
        <dbReference type="Google" id="ProtNLM"/>
    </source>
</evidence>
<evidence type="ECO:0000313" key="2">
    <source>
        <dbReference type="Proteomes" id="UP000005388"/>
    </source>
</evidence>
<keyword evidence="2" id="KW-1185">Reference proteome</keyword>
<dbReference type="Pfam" id="PF11311">
    <property type="entry name" value="DUF3114"/>
    <property type="match status" value="1"/>
</dbReference>
<dbReference type="eggNOG" id="ENOG503357U">
    <property type="taxonomic scope" value="Bacteria"/>
</dbReference>
<dbReference type="STRING" id="764291.STRUR_1628"/>
<organism evidence="1 2">
    <name type="scientific">Streptococcus urinalis 2285-97</name>
    <dbReference type="NCBI Taxonomy" id="764291"/>
    <lineage>
        <taxon>Bacteria</taxon>
        <taxon>Bacillati</taxon>
        <taxon>Bacillota</taxon>
        <taxon>Bacilli</taxon>
        <taxon>Lactobacillales</taxon>
        <taxon>Streptococcaceae</taxon>
        <taxon>Streptococcus</taxon>
    </lineage>
</organism>
<evidence type="ECO:0000313" key="1">
    <source>
        <dbReference type="EMBL" id="EHJ57570.1"/>
    </source>
</evidence>
<name>G5KIB7_9STRE</name>